<accession>A0A653E0F4</accession>
<dbReference type="PANTHER" id="PTHR31793">
    <property type="entry name" value="4-HYDROXYBENZOYL-COA THIOESTERASE FAMILY MEMBER"/>
    <property type="match status" value="1"/>
</dbReference>
<keyword evidence="2" id="KW-0378">Hydrolase</keyword>
<gene>
    <name evidence="3" type="ORF">PMYSY11_1190</name>
</gene>
<dbReference type="InterPro" id="IPR050563">
    <property type="entry name" value="4-hydroxybenzoyl-CoA_TE"/>
</dbReference>
<evidence type="ECO:0000313" key="3">
    <source>
        <dbReference type="EMBL" id="VEV96237.1"/>
    </source>
</evidence>
<protein>
    <submittedName>
        <fullName evidence="3">Thioesterase</fullName>
    </submittedName>
</protein>
<dbReference type="SUPFAM" id="SSF54637">
    <property type="entry name" value="Thioesterase/thiol ester dehydrase-isomerase"/>
    <property type="match status" value="1"/>
</dbReference>
<dbReference type="Pfam" id="PF13279">
    <property type="entry name" value="4HBT_2"/>
    <property type="match status" value="1"/>
</dbReference>
<dbReference type="CDD" id="cd00586">
    <property type="entry name" value="4HBT"/>
    <property type="match status" value="1"/>
</dbReference>
<comment type="similarity">
    <text evidence="1">Belongs to the 4-hydroxybenzoyl-CoA thioesterase family.</text>
</comment>
<dbReference type="EMBL" id="LR215729">
    <property type="protein sequence ID" value="VEV96237.1"/>
    <property type="molecule type" value="Genomic_DNA"/>
</dbReference>
<dbReference type="InterPro" id="IPR029069">
    <property type="entry name" value="HotDog_dom_sf"/>
</dbReference>
<name>A0A653E0F4_9PSED</name>
<sequence length="141" mass="16100">MRSSGVLQVDCEVVVPFFDIDMMEVVWHGHYVKYLEMARCALLDKIGHNYTQMRDAGYAWPVIDLQLRYICGATFGQKLIVRADLVEWENRLKIHYLISDFATGERMTRASSVQVAVEIASREMQMASPRVFVNAVEAALP</sequence>
<evidence type="ECO:0000256" key="1">
    <source>
        <dbReference type="ARBA" id="ARBA00005953"/>
    </source>
</evidence>
<dbReference type="Gene3D" id="3.10.129.10">
    <property type="entry name" value="Hotdog Thioesterase"/>
    <property type="match status" value="1"/>
</dbReference>
<proteinExistence type="inferred from homology"/>
<dbReference type="GO" id="GO:0047617">
    <property type="term" value="F:fatty acyl-CoA hydrolase activity"/>
    <property type="evidence" value="ECO:0007669"/>
    <property type="project" value="TreeGrafter"/>
</dbReference>
<reference evidence="3" key="1">
    <citation type="submission" date="2019-02" db="EMBL/GenBank/DDBJ databases">
        <authorList>
            <consortium name="Genoscope - CEA"/>
            <person name="William W."/>
        </authorList>
    </citation>
    <scope>NUCLEOTIDE SEQUENCE [LARGE SCALE GENOMIC DNA]</scope>
    <source>
        <strain evidence="3">YSy11</strain>
    </source>
</reference>
<dbReference type="AlphaFoldDB" id="A0A653E0F4"/>
<dbReference type="RefSeq" id="WP_150547822.1">
    <property type="nucleotide sequence ID" value="NZ_LR215729.2"/>
</dbReference>
<organism evidence="3">
    <name type="scientific">Pseudomonas marincola</name>
    <dbReference type="NCBI Taxonomy" id="437900"/>
    <lineage>
        <taxon>Bacteria</taxon>
        <taxon>Pseudomonadati</taxon>
        <taxon>Pseudomonadota</taxon>
        <taxon>Gammaproteobacteria</taxon>
        <taxon>Pseudomonadales</taxon>
        <taxon>Pseudomonadaceae</taxon>
        <taxon>Pseudomonas</taxon>
    </lineage>
</organism>
<evidence type="ECO:0000256" key="2">
    <source>
        <dbReference type="ARBA" id="ARBA00022801"/>
    </source>
</evidence>
<dbReference type="PANTHER" id="PTHR31793:SF27">
    <property type="entry name" value="NOVEL THIOESTERASE SUPERFAMILY DOMAIN AND SAPOSIN A-TYPE DOMAIN CONTAINING PROTEIN (0610012H03RIK)"/>
    <property type="match status" value="1"/>
</dbReference>